<dbReference type="SMART" id="SM00225">
    <property type="entry name" value="BTB"/>
    <property type="match status" value="1"/>
</dbReference>
<feature type="compositionally biased region" description="Basic and acidic residues" evidence="3">
    <location>
        <begin position="660"/>
        <end position="671"/>
    </location>
</feature>
<dbReference type="Gene3D" id="3.30.710.10">
    <property type="entry name" value="Potassium Channel Kv1.1, Chain A"/>
    <property type="match status" value="1"/>
</dbReference>
<feature type="compositionally biased region" description="Basic and acidic residues" evidence="3">
    <location>
        <begin position="550"/>
        <end position="565"/>
    </location>
</feature>
<dbReference type="InterPro" id="IPR032675">
    <property type="entry name" value="LRR_dom_sf"/>
</dbReference>
<dbReference type="InterPro" id="IPR001611">
    <property type="entry name" value="Leu-rich_rpt"/>
</dbReference>
<proteinExistence type="predicted"/>
<dbReference type="Pfam" id="PF13415">
    <property type="entry name" value="Beta-prop_FBX42"/>
    <property type="match status" value="1"/>
</dbReference>
<feature type="region of interest" description="Disordered" evidence="3">
    <location>
        <begin position="536"/>
        <end position="596"/>
    </location>
</feature>
<dbReference type="Pfam" id="PF13516">
    <property type="entry name" value="LRR_6"/>
    <property type="match status" value="2"/>
</dbReference>
<dbReference type="Pfam" id="PF00651">
    <property type="entry name" value="BTB"/>
    <property type="match status" value="1"/>
</dbReference>
<dbReference type="SMART" id="SM00612">
    <property type="entry name" value="Kelch"/>
    <property type="match status" value="7"/>
</dbReference>
<dbReference type="SUPFAM" id="SSF117281">
    <property type="entry name" value="Kelch motif"/>
    <property type="match status" value="2"/>
</dbReference>
<dbReference type="PANTHER" id="PTHR46093">
    <property type="entry name" value="ACYL-COA-BINDING DOMAIN-CONTAINING PROTEIN 5"/>
    <property type="match status" value="1"/>
</dbReference>
<organism evidence="5 6">
    <name type="scientific">Symbiodinium microadriaticum</name>
    <name type="common">Dinoflagellate</name>
    <name type="synonym">Zooxanthella microadriatica</name>
    <dbReference type="NCBI Taxonomy" id="2951"/>
    <lineage>
        <taxon>Eukaryota</taxon>
        <taxon>Sar</taxon>
        <taxon>Alveolata</taxon>
        <taxon>Dinophyceae</taxon>
        <taxon>Suessiales</taxon>
        <taxon>Symbiodiniaceae</taxon>
        <taxon>Symbiodinium</taxon>
    </lineage>
</organism>
<dbReference type="Pfam" id="PF01344">
    <property type="entry name" value="Kelch_1"/>
    <property type="match status" value="3"/>
</dbReference>
<evidence type="ECO:0000313" key="5">
    <source>
        <dbReference type="EMBL" id="OLQ03112.1"/>
    </source>
</evidence>
<dbReference type="InterPro" id="IPR006652">
    <property type="entry name" value="Kelch_1"/>
</dbReference>
<feature type="compositionally biased region" description="Pro residues" evidence="3">
    <location>
        <begin position="578"/>
        <end position="595"/>
    </location>
</feature>
<dbReference type="InterPro" id="IPR000210">
    <property type="entry name" value="BTB/POZ_dom"/>
</dbReference>
<dbReference type="Pfam" id="PF07818">
    <property type="entry name" value="HCNGP"/>
    <property type="match status" value="1"/>
</dbReference>
<feature type="region of interest" description="Disordered" evidence="3">
    <location>
        <begin position="660"/>
        <end position="681"/>
    </location>
</feature>
<dbReference type="EMBL" id="LSRX01000245">
    <property type="protein sequence ID" value="OLQ03112.1"/>
    <property type="molecule type" value="Genomic_DNA"/>
</dbReference>
<sequence>MPPSFGSAAHFPEFEDSCSPLLQQRRSYSDTILRGAQVVVLLCGCFLFLLTIRNVAPSNPAPVVLADLELPRLAEAKKAAKSVEIIHKLGAERSRKKQNSEVARLLKFFAESSELVGHPIDSVISAATSLGSALGFSPQTEAQNLLDTAVQLMDIHFDKLHSQFDQIQRGIDESDADLYTLHSNEWFQRREMKRIISTCQEYMTKLGQYYEADVWVKQGEFDRVVHFAVAAAKQYEDLVYSAFVEKAVHQSLVSAMKPMRIPGTGWSQIPHAASVYSEVLLARVCLLQFQLLQETWLGHDFDSTPMLLLLEETASQVRQYRKSAAHLRIEEAAKLSMSSREALQKNCTAAIQGFGRKRDKVEKCLLFPETFHAAEIALQTVCCEGRKAALGYMTEDHDLSHGSVPWQEGTCPLGMMNETDKVFGCNFWFTWLPHGKSPGLIARVEPADVSGGDQSVLVGTYLSIFSSPTLLLRRGPIHDFGHWQQPDGSLPGFGVFPVFHLIDLTGEAAAQLSFLSQQQKCSFIRHSAAMQGLVDYEDSDEDAEPNASTEDAKAAPDAEPREKAEALVPPVSKASPPTSSPPSGSPPESCRPPPSVAATLAQPAKAIRARPASGPPPTSRDWSNPYILDRLVQELGLQQYGSNFPKEVFDPERVAHHPSDFYDAPECERPPAPKRSKKALDRRPSYWLNKNALKGERAASGFGHERNSRHCNVILKKAILESLVKEVAALQEELAALSELLFCSGILCEGRFRAQLHRRRFRRMLARFPLEAEGDLVNLQIAMNSRDIAASVFAFVGFPVSGFRAGSKALSKSATPAELKASSVGRLFVVGGESNGQYLASAEVFNPDLDRWEDVPPMSSPRSFGAVASLRGKLYICGGSDGLQVTQRVVAYAPSSEQWTEMPSMVHRREGSGAASCNGLLVVAGGGDGVDLHISSECLNPESGGCWMLLPNMEEPRLGCAAVSLNGQEYDLLDPGKFKDFLTDANIQLALVTREEIEQLTFRAQAAAAENFGSEKVVLGKSTVGIVSVSHCWESMEHPDPWGSQLHTLLKQIDRPRFDGKSWAERYDELWVFIDFICLPQYPRTEEEQRHFKRAMGSMHVLYAHRAVHHVIRLEKLTSEIQKQLSPTAINIYDSESGKMEARPVNKLKLNDTPYFLRGWCIAEVQWTGTRNKVDGFAPMSPSDFRACVERGEKGLADGLFLKFTHRSDAELVMQLQENVWVEHAVKRTELGAMRLPQSELLVLADALQHFVNLRRLVLQQCQSFAKDGAAALAHGMTFLRYIEDFGVQETEIDDDCVAALAPAFRACSSLTRIWLTRCRIGDAGAAALGAVFVDCKNLVDFDLSGNNIGDVGTAALDAVYVCGGCGRRGSLATVDRYNSAEGQWEAVRPMRDARERFAAAVVHGFIYVCGGWVYGHEDPSARVLGLRPGTEVGRAADSPTLRDRGLEHVADWRIGICIAQLGGDLLKVELRALSPHMYTFWSELQTQNCPGPRAAHSCDIIDGRLYLFGGWNGKRALNDLHVLDVASGTWSEVLPSGSAPSARNNHTTAVVDSRLVVHGGHDGNKWVADMHILETSPQSGVSKFEGLVWHKAPTSGTPPSARACHTLTRLAHKLYMFGGYDGAKCFNDMDIIDLETMTWMQPALSGTLPQARNAHTMTVISTKLYLFGGHSGNKHLTDLHIFDTQKLHWSQPDILGTPPPGLRGHTANLIGHKIFLFGGYDGKGRTNELYILDTAEAKWVRPTWPTESPHTPPGRQRHSASLIGSKRIYIFGGFDGNKWLNDLHVLDVGRLEESALNDVAVHTLIENMGRLLKSHEFSDIVFLVEGKPIYAHKAILVAQCEHFRAMFAGGRFAESREAEIEIPQWSHTAFNAMLEWLYTGHAPREVSAEHLTEVLGLADHYTLDGLKHVCENVLIHSVEIDNVCSLLRHSDQYMAHELKRYCLAFILKNFDQVAYTQAFDELSSMPSLLLEVTRAAATKDQVPRNVGCSSGSSPGM</sequence>
<dbReference type="InterPro" id="IPR015915">
    <property type="entry name" value="Kelch-typ_b-propeller"/>
</dbReference>
<dbReference type="InterPro" id="IPR012479">
    <property type="entry name" value="SAP30BP"/>
</dbReference>
<keyword evidence="2" id="KW-0677">Repeat</keyword>
<keyword evidence="6" id="KW-1185">Reference proteome</keyword>
<feature type="domain" description="BTB" evidence="4">
    <location>
        <begin position="1819"/>
        <end position="1887"/>
    </location>
</feature>
<comment type="caution">
    <text evidence="5">The sequence shown here is derived from an EMBL/GenBank/DDBJ whole genome shotgun (WGS) entry which is preliminary data.</text>
</comment>
<evidence type="ECO:0000256" key="2">
    <source>
        <dbReference type="ARBA" id="ARBA00022737"/>
    </source>
</evidence>
<evidence type="ECO:0000313" key="6">
    <source>
        <dbReference type="Proteomes" id="UP000186817"/>
    </source>
</evidence>
<evidence type="ECO:0000256" key="3">
    <source>
        <dbReference type="SAM" id="MobiDB-lite"/>
    </source>
</evidence>
<dbReference type="Gene3D" id="2.120.10.80">
    <property type="entry name" value="Kelch-type beta propeller"/>
    <property type="match status" value="3"/>
</dbReference>
<dbReference type="SUPFAM" id="SSF50998">
    <property type="entry name" value="Quinoprotein alcohol dehydrogenase-like"/>
    <property type="match status" value="1"/>
</dbReference>
<dbReference type="Proteomes" id="UP000186817">
    <property type="component" value="Unassembled WGS sequence"/>
</dbReference>
<evidence type="ECO:0000259" key="4">
    <source>
        <dbReference type="PROSITE" id="PS50097"/>
    </source>
</evidence>
<name>A0A1Q9E6R7_SYMMI</name>
<dbReference type="SUPFAM" id="SSF52047">
    <property type="entry name" value="RNI-like"/>
    <property type="match status" value="1"/>
</dbReference>
<reference evidence="5 6" key="1">
    <citation type="submission" date="2016-02" db="EMBL/GenBank/DDBJ databases">
        <title>Genome analysis of coral dinoflagellate symbionts highlights evolutionary adaptations to a symbiotic lifestyle.</title>
        <authorList>
            <person name="Aranda M."/>
            <person name="Li Y."/>
            <person name="Liew Y.J."/>
            <person name="Baumgarten S."/>
            <person name="Simakov O."/>
            <person name="Wilson M."/>
            <person name="Piel J."/>
            <person name="Ashoor H."/>
            <person name="Bougouffa S."/>
            <person name="Bajic V.B."/>
            <person name="Ryu T."/>
            <person name="Ravasi T."/>
            <person name="Bayer T."/>
            <person name="Micklem G."/>
            <person name="Kim H."/>
            <person name="Bhak J."/>
            <person name="Lajeunesse T.C."/>
            <person name="Voolstra C.R."/>
        </authorList>
    </citation>
    <scope>NUCLEOTIDE SEQUENCE [LARGE SCALE GENOMIC DNA]</scope>
    <source>
        <strain evidence="5 6">CCMP2467</strain>
    </source>
</reference>
<dbReference type="Pfam" id="PF24681">
    <property type="entry name" value="Kelch_KLHDC2_KLHL20_DRC7"/>
    <property type="match status" value="1"/>
</dbReference>
<protein>
    <submittedName>
        <fullName evidence="5">Leucine-zipper-like transcriptional regulator 1</fullName>
    </submittedName>
</protein>
<dbReference type="Gene3D" id="3.80.10.10">
    <property type="entry name" value="Ribonuclease Inhibitor"/>
    <property type="match status" value="1"/>
</dbReference>
<keyword evidence="1" id="KW-0880">Kelch repeat</keyword>
<dbReference type="PANTHER" id="PTHR46093:SF3">
    <property type="entry name" value="ACYL-COA-BINDING DOMAIN-CONTAINING PROTEIN 4"/>
    <property type="match status" value="1"/>
</dbReference>
<dbReference type="SUPFAM" id="SSF54695">
    <property type="entry name" value="POZ domain"/>
    <property type="match status" value="1"/>
</dbReference>
<accession>A0A1Q9E6R7</accession>
<evidence type="ECO:0000256" key="1">
    <source>
        <dbReference type="ARBA" id="ARBA00022441"/>
    </source>
</evidence>
<dbReference type="CDD" id="cd14733">
    <property type="entry name" value="BACK"/>
    <property type="match status" value="1"/>
</dbReference>
<dbReference type="OrthoDB" id="10251809at2759"/>
<dbReference type="GO" id="GO:0006355">
    <property type="term" value="P:regulation of DNA-templated transcription"/>
    <property type="evidence" value="ECO:0007669"/>
    <property type="project" value="InterPro"/>
</dbReference>
<dbReference type="InterPro" id="IPR011333">
    <property type="entry name" value="SKP1/BTB/POZ_sf"/>
</dbReference>
<gene>
    <name evidence="5" type="primary">LZTR1</name>
    <name evidence="5" type="ORF">AK812_SmicGene13940</name>
</gene>
<dbReference type="PROSITE" id="PS50097">
    <property type="entry name" value="BTB"/>
    <property type="match status" value="1"/>
</dbReference>
<dbReference type="Gene3D" id="1.25.40.420">
    <property type="match status" value="1"/>
</dbReference>
<dbReference type="InterPro" id="IPR011047">
    <property type="entry name" value="Quinoprotein_ADH-like_sf"/>
</dbReference>